<organism evidence="3 4">
    <name type="scientific">Fusarium circinatum</name>
    <name type="common">Pitch canker fungus</name>
    <name type="synonym">Gibberella circinata</name>
    <dbReference type="NCBI Taxonomy" id="48490"/>
    <lineage>
        <taxon>Eukaryota</taxon>
        <taxon>Fungi</taxon>
        <taxon>Dikarya</taxon>
        <taxon>Ascomycota</taxon>
        <taxon>Pezizomycotina</taxon>
        <taxon>Sordariomycetes</taxon>
        <taxon>Hypocreomycetidae</taxon>
        <taxon>Hypocreales</taxon>
        <taxon>Nectriaceae</taxon>
        <taxon>Fusarium</taxon>
        <taxon>Fusarium fujikuroi species complex</taxon>
    </lineage>
</organism>
<comment type="caution">
    <text evidence="3">The sequence shown here is derived from an EMBL/GenBank/DDBJ whole genome shotgun (WGS) entry which is preliminary data.</text>
</comment>
<name>A0A8H5X3X2_FUSCI</name>
<dbReference type="InterPro" id="IPR036047">
    <property type="entry name" value="F-box-like_dom_sf"/>
</dbReference>
<evidence type="ECO:0000256" key="1">
    <source>
        <dbReference type="SAM" id="MobiDB-lite"/>
    </source>
</evidence>
<dbReference type="Proteomes" id="UP000572754">
    <property type="component" value="Unassembled WGS sequence"/>
</dbReference>
<evidence type="ECO:0000313" key="3">
    <source>
        <dbReference type="EMBL" id="KAF5680164.1"/>
    </source>
</evidence>
<gene>
    <name evidence="3" type="ORF">FCIRC_5874</name>
</gene>
<evidence type="ECO:0000313" key="4">
    <source>
        <dbReference type="Proteomes" id="UP000572754"/>
    </source>
</evidence>
<sequence>MMLLGKLRRLLARKSHETSPPEGQIPRPKPAVSSDVRERSNSRDSSGKEPVGVVDMIIMPRKRRSPPISLQSLPTELLTQIVTLLAPVDRASLAFTSSWLHKLFSNTTKLNGYDRWKFLSRLEQSYMWPSEILCEICLKFHAPRKNRQTFTEKEGRRACIRNGAPSLQRLSISPYLSREIHFDVMAAMSRSNRHDPHALLTGEQSVQFVAPYVSHDDQLLIRLHQTVHFSRQKHVLLKSQRILFPGRNAGREPSKVIEGIEALRWSFQDSHEFGSICGHIRWTDIYPFITRPEEEFEWPRGQWSFRHSGLQEFDLPGEQLQECLWTHKEDCWLTCQARARLDSALEGRIWSCGGCSTDYAVNIIRSETSCANYIVMTSWKDLGTCILRHDPLWKEHMVSRVHAGHRREEYGMVAGQIEKLTRGPRKRVYYFPHFSMRKLREMFIDEEGCGESKLLGRVAVDS</sequence>
<accession>A0A8H5X3X2</accession>
<dbReference type="EMBL" id="JAAQPE010000197">
    <property type="protein sequence ID" value="KAF5680164.1"/>
    <property type="molecule type" value="Genomic_DNA"/>
</dbReference>
<reference evidence="3 4" key="2">
    <citation type="submission" date="2020-05" db="EMBL/GenBank/DDBJ databases">
        <title>Identification and distribution of gene clusters putatively required for synthesis of sphingolipid metabolism inhibitors in phylogenetically diverse species of the filamentous fungus Fusarium.</title>
        <authorList>
            <person name="Kim H.-S."/>
            <person name="Busman M."/>
            <person name="Brown D.W."/>
            <person name="Divon H."/>
            <person name="Uhlig S."/>
            <person name="Proctor R.H."/>
        </authorList>
    </citation>
    <scope>NUCLEOTIDE SEQUENCE [LARGE SCALE GENOMIC DNA]</scope>
    <source>
        <strain evidence="3 4">NRRL 25331</strain>
    </source>
</reference>
<proteinExistence type="predicted"/>
<feature type="region of interest" description="Disordered" evidence="1">
    <location>
        <begin position="10"/>
        <end position="52"/>
    </location>
</feature>
<keyword evidence="4" id="KW-1185">Reference proteome</keyword>
<reference evidence="4" key="1">
    <citation type="journal article" date="2020" name="BMC Genomics">
        <title>Correction to: Identification and distribution of gene clusters required for synthesis of sphingolipid metabolism inhibitors in diverse species of the filamentous fungus Fusarium.</title>
        <authorList>
            <person name="Kim H.S."/>
            <person name="Lohmar J.M."/>
            <person name="Busman M."/>
            <person name="Brown D.W."/>
            <person name="Naumann T.A."/>
            <person name="Divon H.H."/>
            <person name="Lysoe E."/>
            <person name="Uhlig S."/>
            <person name="Proctor R.H."/>
        </authorList>
    </citation>
    <scope>NUCLEOTIDE SEQUENCE [LARGE SCALE GENOMIC DNA]</scope>
    <source>
        <strain evidence="4">NRRL 25331</strain>
    </source>
</reference>
<dbReference type="InterPro" id="IPR001810">
    <property type="entry name" value="F-box_dom"/>
</dbReference>
<feature type="domain" description="F-box" evidence="2">
    <location>
        <begin position="67"/>
        <end position="119"/>
    </location>
</feature>
<protein>
    <recommendedName>
        <fullName evidence="2">F-box domain-containing protein</fullName>
    </recommendedName>
</protein>
<dbReference type="AlphaFoldDB" id="A0A8H5X3X2"/>
<dbReference type="SUPFAM" id="SSF81383">
    <property type="entry name" value="F-box domain"/>
    <property type="match status" value="1"/>
</dbReference>
<feature type="compositionally biased region" description="Basic and acidic residues" evidence="1">
    <location>
        <begin position="35"/>
        <end position="47"/>
    </location>
</feature>
<dbReference type="PROSITE" id="PS50181">
    <property type="entry name" value="FBOX"/>
    <property type="match status" value="1"/>
</dbReference>
<evidence type="ECO:0000259" key="2">
    <source>
        <dbReference type="PROSITE" id="PS50181"/>
    </source>
</evidence>